<comment type="similarity">
    <text evidence="1">Belongs to the heat shock protein 70 family.</text>
</comment>
<dbReference type="Gene3D" id="3.30.420.40">
    <property type="match status" value="2"/>
</dbReference>
<evidence type="ECO:0000256" key="2">
    <source>
        <dbReference type="ARBA" id="ARBA00022741"/>
    </source>
</evidence>
<dbReference type="PROSITE" id="PS00329">
    <property type="entry name" value="HSP70_2"/>
    <property type="match status" value="1"/>
</dbReference>
<dbReference type="PROSITE" id="PS01036">
    <property type="entry name" value="HSP70_3"/>
    <property type="match status" value="1"/>
</dbReference>
<sequence length="492" mass="53226">MRERRVNTHRVASGRGAPSKVCIRLGTLTSRKHRREGVRKMHVLGIDFGTSNTVAVLRSADGRVRPLLFDGAPILPSAVYYNSDGRMLVGRDAERNARMDPARFEPNPKRRIDDGSLFLGTSEIPVPQVFAYVLQQVALEAQRQAGQMPSQVRLTHPARWGERRRSILVDSARLAGLPAPQLIPEPVAAASYFTSVLGTAVPPGRSLAIYDLGGGTFDATVVRRTQTGFEVLAEEGIGDIGGLDFDHGIVEHLGKTYGASHPADWQRLLNPADDRDRRYRRMLYEDVRGAKETLSRTASADIHLPALEVDAHLTRAEFEEIARPPLERTVDCLQRAISSARMNPADLVGIFLVGGSSRIPAISQLIHSKLGVPPQTFEQPETVVVEGAVRAASGPAPADQPQTRPTSGGPVSPSGMMSGPRPPVQAPVQAPQMLPPQTSYQQQAPVPQPAYQQAAPAGRRPLHQEPAVLVTGAAVVILLVVFFVLLSTILNG</sequence>
<dbReference type="InterPro" id="IPR013126">
    <property type="entry name" value="Hsp_70_fam"/>
</dbReference>
<keyword evidence="5" id="KW-0143">Chaperone</keyword>
<keyword evidence="4" id="KW-0346">Stress response</keyword>
<feature type="region of interest" description="Disordered" evidence="6">
    <location>
        <begin position="391"/>
        <end position="458"/>
    </location>
</feature>
<feature type="compositionally biased region" description="Low complexity" evidence="6">
    <location>
        <begin position="426"/>
        <end position="457"/>
    </location>
</feature>
<dbReference type="EMBL" id="STGX01000015">
    <property type="protein sequence ID" value="THV26154.1"/>
    <property type="molecule type" value="Genomic_DNA"/>
</dbReference>
<keyword evidence="7" id="KW-1133">Transmembrane helix</keyword>
<dbReference type="Gene3D" id="3.90.640.10">
    <property type="entry name" value="Actin, Chain A, domain 4"/>
    <property type="match status" value="1"/>
</dbReference>
<keyword evidence="9" id="KW-1185">Reference proteome</keyword>
<dbReference type="Proteomes" id="UP000305792">
    <property type="component" value="Unassembled WGS sequence"/>
</dbReference>
<feature type="compositionally biased region" description="Low complexity" evidence="6">
    <location>
        <begin position="403"/>
        <end position="419"/>
    </location>
</feature>
<keyword evidence="7" id="KW-0812">Transmembrane</keyword>
<keyword evidence="3" id="KW-0067">ATP-binding</keyword>
<dbReference type="PRINTS" id="PR00301">
    <property type="entry name" value="HEATSHOCK70"/>
</dbReference>
<dbReference type="GO" id="GO:0140662">
    <property type="term" value="F:ATP-dependent protein folding chaperone"/>
    <property type="evidence" value="ECO:0007669"/>
    <property type="project" value="InterPro"/>
</dbReference>
<evidence type="ECO:0000256" key="1">
    <source>
        <dbReference type="ARBA" id="ARBA00007381"/>
    </source>
</evidence>
<evidence type="ECO:0000313" key="8">
    <source>
        <dbReference type="EMBL" id="THV26154.1"/>
    </source>
</evidence>
<dbReference type="InterPro" id="IPR018181">
    <property type="entry name" value="Heat_shock_70_CS"/>
</dbReference>
<reference evidence="8 9" key="1">
    <citation type="journal article" date="2018" name="Int. J. Syst. Evol. Microbiol.">
        <title>Glycomyces paridis sp. nov., isolated from the medicinal plant Paris polyphylla.</title>
        <authorList>
            <person name="Fang X.M."/>
            <person name="Bai J.L."/>
            <person name="Su J."/>
            <person name="Zhao L.L."/>
            <person name="Liu H.Y."/>
            <person name="Ma B.P."/>
            <person name="Zhang Y.Q."/>
            <person name="Yu L.Y."/>
        </authorList>
    </citation>
    <scope>NUCLEOTIDE SEQUENCE [LARGE SCALE GENOMIC DNA]</scope>
    <source>
        <strain evidence="8 9">CPCC 204357</strain>
    </source>
</reference>
<evidence type="ECO:0000256" key="4">
    <source>
        <dbReference type="ARBA" id="ARBA00023016"/>
    </source>
</evidence>
<proteinExistence type="inferred from homology"/>
<keyword evidence="7" id="KW-0472">Membrane</keyword>
<evidence type="ECO:0000256" key="3">
    <source>
        <dbReference type="ARBA" id="ARBA00022840"/>
    </source>
</evidence>
<organism evidence="8 9">
    <name type="scientific">Glycomyces paridis</name>
    <dbReference type="NCBI Taxonomy" id="2126555"/>
    <lineage>
        <taxon>Bacteria</taxon>
        <taxon>Bacillati</taxon>
        <taxon>Actinomycetota</taxon>
        <taxon>Actinomycetes</taxon>
        <taxon>Glycomycetales</taxon>
        <taxon>Glycomycetaceae</taxon>
        <taxon>Glycomyces</taxon>
    </lineage>
</organism>
<accession>A0A4S8PD03</accession>
<evidence type="ECO:0000256" key="5">
    <source>
        <dbReference type="ARBA" id="ARBA00023186"/>
    </source>
</evidence>
<comment type="caution">
    <text evidence="8">The sequence shown here is derived from an EMBL/GenBank/DDBJ whole genome shotgun (WGS) entry which is preliminary data.</text>
</comment>
<dbReference type="AlphaFoldDB" id="A0A4S8PD03"/>
<dbReference type="InterPro" id="IPR043129">
    <property type="entry name" value="ATPase_NBD"/>
</dbReference>
<dbReference type="GO" id="GO:0005524">
    <property type="term" value="F:ATP binding"/>
    <property type="evidence" value="ECO:0007669"/>
    <property type="project" value="UniProtKB-KW"/>
</dbReference>
<keyword evidence="2" id="KW-0547">Nucleotide-binding</keyword>
<dbReference type="PANTHER" id="PTHR19375">
    <property type="entry name" value="HEAT SHOCK PROTEIN 70KDA"/>
    <property type="match status" value="1"/>
</dbReference>
<evidence type="ECO:0000313" key="9">
    <source>
        <dbReference type="Proteomes" id="UP000305792"/>
    </source>
</evidence>
<dbReference type="Pfam" id="PF00012">
    <property type="entry name" value="HSP70"/>
    <property type="match status" value="1"/>
</dbReference>
<protein>
    <submittedName>
        <fullName evidence="8">Hsp70 family protein</fullName>
    </submittedName>
</protein>
<evidence type="ECO:0000256" key="7">
    <source>
        <dbReference type="SAM" id="Phobius"/>
    </source>
</evidence>
<name>A0A4S8PD03_9ACTN</name>
<evidence type="ECO:0000256" key="6">
    <source>
        <dbReference type="SAM" id="MobiDB-lite"/>
    </source>
</evidence>
<dbReference type="SUPFAM" id="SSF53067">
    <property type="entry name" value="Actin-like ATPase domain"/>
    <property type="match status" value="2"/>
</dbReference>
<feature type="transmembrane region" description="Helical" evidence="7">
    <location>
        <begin position="467"/>
        <end position="490"/>
    </location>
</feature>
<gene>
    <name evidence="8" type="ORF">E9998_18780</name>
</gene>